<dbReference type="Proteomes" id="UP001229955">
    <property type="component" value="Chromosome"/>
</dbReference>
<accession>A0AA49Q4T0</accession>
<feature type="transmembrane region" description="Helical" evidence="1">
    <location>
        <begin position="6"/>
        <end position="25"/>
    </location>
</feature>
<evidence type="ECO:0000313" key="2">
    <source>
        <dbReference type="EMBL" id="WKW12283.1"/>
    </source>
</evidence>
<reference evidence="2" key="1">
    <citation type="submission" date="2023-07" db="EMBL/GenBank/DDBJ databases">
        <authorList>
            <person name="Haufschild T."/>
            <person name="Kallscheuer N."/>
            <person name="Hammer J."/>
            <person name="Kohn T."/>
            <person name="Kabuu M."/>
            <person name="Jogler M."/>
            <person name="Wohfarth N."/>
            <person name="Heuer A."/>
            <person name="Rohde M."/>
            <person name="van Teeseling M.C.F."/>
            <person name="Jogler C."/>
        </authorList>
    </citation>
    <scope>NUCLEOTIDE SEQUENCE</scope>
    <source>
        <strain evidence="2">Strain 138</strain>
        <strain evidence="3">Strain 318</strain>
    </source>
</reference>
<dbReference type="EMBL" id="CP130612">
    <property type="protein sequence ID" value="WKW12283.1"/>
    <property type="molecule type" value="Genomic_DNA"/>
</dbReference>
<keyword evidence="1" id="KW-0472">Membrane</keyword>
<keyword evidence="1" id="KW-0812">Transmembrane</keyword>
<dbReference type="KEGG" id="pspc:Strain318_001567"/>
<feature type="transmembrane region" description="Helical" evidence="1">
    <location>
        <begin position="61"/>
        <end position="82"/>
    </location>
</feature>
<proteinExistence type="predicted"/>
<evidence type="ECO:0000313" key="3">
    <source>
        <dbReference type="EMBL" id="WKW15191.1"/>
    </source>
</evidence>
<keyword evidence="4" id="KW-1185">Reference proteome</keyword>
<feature type="transmembrane region" description="Helical" evidence="1">
    <location>
        <begin position="32"/>
        <end position="55"/>
    </location>
</feature>
<evidence type="ECO:0000256" key="1">
    <source>
        <dbReference type="SAM" id="Phobius"/>
    </source>
</evidence>
<protein>
    <submittedName>
        <fullName evidence="2">Uncharacterized protein</fullName>
    </submittedName>
</protein>
<organism evidence="2">
    <name type="scientific">Pseudogemmatithrix spongiicola</name>
    <dbReference type="NCBI Taxonomy" id="3062599"/>
    <lineage>
        <taxon>Bacteria</taxon>
        <taxon>Pseudomonadati</taxon>
        <taxon>Gemmatimonadota</taxon>
        <taxon>Gemmatimonadia</taxon>
        <taxon>Gemmatimonadales</taxon>
        <taxon>Gemmatimonadaceae</taxon>
        <taxon>Pseudogemmatithrix</taxon>
    </lineage>
</organism>
<gene>
    <name evidence="2" type="ORF">Strain138_001567</name>
    <name evidence="3" type="ORF">Strain318_001567</name>
</gene>
<evidence type="ECO:0000313" key="4">
    <source>
        <dbReference type="Proteomes" id="UP001229955"/>
    </source>
</evidence>
<accession>A0AA49Q7W2</accession>
<sequence>MLGILSVVISLGAVWFGYGTARRFVRDRLRYVDGALSSGAAVVAGVGAALVAWPVAWLLPLVSGGTAIAFGIAVGLGTRAGASDIKHGYRLRG</sequence>
<keyword evidence="1" id="KW-1133">Transmembrane helix</keyword>
<dbReference type="AlphaFoldDB" id="A0AA49Q4T0"/>
<dbReference type="EMBL" id="CP130613">
    <property type="protein sequence ID" value="WKW15191.1"/>
    <property type="molecule type" value="Genomic_DNA"/>
</dbReference>
<dbReference type="RefSeq" id="WP_367885160.1">
    <property type="nucleotide sequence ID" value="NZ_CP130612.1"/>
</dbReference>
<name>A0AA49Q4T0_9BACT</name>